<reference evidence="1" key="2">
    <citation type="journal article" date="2015" name="Data Brief">
        <title>Shoot transcriptome of the giant reed, Arundo donax.</title>
        <authorList>
            <person name="Barrero R.A."/>
            <person name="Guerrero F.D."/>
            <person name="Moolhuijzen P."/>
            <person name="Goolsby J.A."/>
            <person name="Tidwell J."/>
            <person name="Bellgard S.E."/>
            <person name="Bellgard M.I."/>
        </authorList>
    </citation>
    <scope>NUCLEOTIDE SEQUENCE</scope>
    <source>
        <tissue evidence="1">Shoot tissue taken approximately 20 cm above the soil surface</tissue>
    </source>
</reference>
<proteinExistence type="predicted"/>
<protein>
    <submittedName>
        <fullName evidence="1">Uncharacterized protein</fullName>
    </submittedName>
</protein>
<accession>A0A0A9DG65</accession>
<sequence length="63" mass="7294">MLPLVDFFFQKTAKGQPLHTSHGNILSSFTRCCHQCFGVTRLLEPFQCTDRKLFIISFGLPRY</sequence>
<name>A0A0A9DG65_ARUDO</name>
<reference evidence="1" key="1">
    <citation type="submission" date="2014-09" db="EMBL/GenBank/DDBJ databases">
        <authorList>
            <person name="Magalhaes I.L.F."/>
            <person name="Oliveira U."/>
            <person name="Santos F.R."/>
            <person name="Vidigal T.H.D.A."/>
            <person name="Brescovit A.D."/>
            <person name="Santos A.J."/>
        </authorList>
    </citation>
    <scope>NUCLEOTIDE SEQUENCE</scope>
    <source>
        <tissue evidence="1">Shoot tissue taken approximately 20 cm above the soil surface</tissue>
    </source>
</reference>
<dbReference type="EMBL" id="GBRH01212237">
    <property type="protein sequence ID" value="JAD85658.1"/>
    <property type="molecule type" value="Transcribed_RNA"/>
</dbReference>
<organism evidence="1">
    <name type="scientific">Arundo donax</name>
    <name type="common">Giant reed</name>
    <name type="synonym">Donax arundinaceus</name>
    <dbReference type="NCBI Taxonomy" id="35708"/>
    <lineage>
        <taxon>Eukaryota</taxon>
        <taxon>Viridiplantae</taxon>
        <taxon>Streptophyta</taxon>
        <taxon>Embryophyta</taxon>
        <taxon>Tracheophyta</taxon>
        <taxon>Spermatophyta</taxon>
        <taxon>Magnoliopsida</taxon>
        <taxon>Liliopsida</taxon>
        <taxon>Poales</taxon>
        <taxon>Poaceae</taxon>
        <taxon>PACMAD clade</taxon>
        <taxon>Arundinoideae</taxon>
        <taxon>Arundineae</taxon>
        <taxon>Arundo</taxon>
    </lineage>
</organism>
<dbReference type="AlphaFoldDB" id="A0A0A9DG65"/>
<evidence type="ECO:0000313" key="1">
    <source>
        <dbReference type="EMBL" id="JAD85658.1"/>
    </source>
</evidence>